<organism evidence="2 3">
    <name type="scientific">Halotia branconii CENA392</name>
    <dbReference type="NCBI Taxonomy" id="1539056"/>
    <lineage>
        <taxon>Bacteria</taxon>
        <taxon>Bacillati</taxon>
        <taxon>Cyanobacteriota</taxon>
        <taxon>Cyanophyceae</taxon>
        <taxon>Nostocales</taxon>
        <taxon>Nodulariaceae</taxon>
        <taxon>Halotia</taxon>
    </lineage>
</organism>
<keyword evidence="3" id="KW-1185">Reference proteome</keyword>
<dbReference type="AlphaFoldDB" id="A0AAJ6P781"/>
<evidence type="ECO:0000313" key="2">
    <source>
        <dbReference type="EMBL" id="WGV23351.1"/>
    </source>
</evidence>
<dbReference type="EMBL" id="CP124543">
    <property type="protein sequence ID" value="WGV23351.1"/>
    <property type="molecule type" value="Genomic_DNA"/>
</dbReference>
<dbReference type="InterPro" id="IPR036397">
    <property type="entry name" value="RNaseH_sf"/>
</dbReference>
<dbReference type="Gene3D" id="3.30.420.10">
    <property type="entry name" value="Ribonuclease H-like superfamily/Ribonuclease H"/>
    <property type="match status" value="1"/>
</dbReference>
<dbReference type="InterPro" id="IPR038717">
    <property type="entry name" value="Tc1-like_DDE_dom"/>
</dbReference>
<proteinExistence type="predicted"/>
<dbReference type="Pfam" id="PF13358">
    <property type="entry name" value="DDE_3"/>
    <property type="match status" value="1"/>
</dbReference>
<name>A0AAJ6P781_9CYAN</name>
<sequence length="84" mass="9598">MQLGNDYAILQIDQAPAHTSSAISWPKNIIFLFEPPSAPELNPVERLWQFLKKPLKNQLFSSLQALRDRMIVPKSKHGRLTTTN</sequence>
<reference evidence="2 3" key="1">
    <citation type="journal article" date="2023" name="Limnol Oceanogr Lett">
        <title>Environmental adaptations by the intertidal Antarctic cyanobacterium Halotia branconii CENA392 as revealed using long-read genome sequencing.</title>
        <authorList>
            <person name="Dextro R.B."/>
            <person name="Delbaje E."/>
            <person name="Freitas P.N.N."/>
            <person name="Geraldes V."/>
            <person name="Pinto E."/>
            <person name="Long P.F."/>
            <person name="Fiore M.F."/>
        </authorList>
    </citation>
    <scope>NUCLEOTIDE SEQUENCE [LARGE SCALE GENOMIC DNA]</scope>
    <source>
        <strain evidence="2 3">CENA392</strain>
    </source>
</reference>
<evidence type="ECO:0000259" key="1">
    <source>
        <dbReference type="Pfam" id="PF13358"/>
    </source>
</evidence>
<evidence type="ECO:0000313" key="3">
    <source>
        <dbReference type="Proteomes" id="UP001223520"/>
    </source>
</evidence>
<protein>
    <submittedName>
        <fullName evidence="2">Transposase</fullName>
    </submittedName>
</protein>
<dbReference type="Proteomes" id="UP001223520">
    <property type="component" value="Chromosome"/>
</dbReference>
<dbReference type="KEGG" id="hbq:QI031_16115"/>
<feature type="domain" description="Tc1-like transposase DDE" evidence="1">
    <location>
        <begin position="8"/>
        <end position="67"/>
    </location>
</feature>
<dbReference type="GO" id="GO:0003676">
    <property type="term" value="F:nucleic acid binding"/>
    <property type="evidence" value="ECO:0007669"/>
    <property type="project" value="InterPro"/>
</dbReference>
<gene>
    <name evidence="2" type="ORF">QI031_16115</name>
</gene>
<accession>A0AAJ6P781</accession>